<accession>A0ABR8PQX9</accession>
<comment type="caution">
    <text evidence="4">The sequence shown here is derived from an EMBL/GenBank/DDBJ whole genome shotgun (WGS) entry which is preliminary data.</text>
</comment>
<keyword evidence="2" id="KW-0012">Acyltransferase</keyword>
<organism evidence="4 5">
    <name type="scientific">Clostridium cibarium</name>
    <dbReference type="NCBI Taxonomy" id="2762247"/>
    <lineage>
        <taxon>Bacteria</taxon>
        <taxon>Bacillati</taxon>
        <taxon>Bacillota</taxon>
        <taxon>Clostridia</taxon>
        <taxon>Eubacteriales</taxon>
        <taxon>Clostridiaceae</taxon>
        <taxon>Clostridium</taxon>
    </lineage>
</organism>
<dbReference type="PANTHER" id="PTHR43877">
    <property type="entry name" value="AMINOALKYLPHOSPHONATE N-ACETYLTRANSFERASE-RELATED-RELATED"/>
    <property type="match status" value="1"/>
</dbReference>
<proteinExistence type="predicted"/>
<evidence type="ECO:0000313" key="5">
    <source>
        <dbReference type="Proteomes" id="UP000627781"/>
    </source>
</evidence>
<dbReference type="PROSITE" id="PS51186">
    <property type="entry name" value="GNAT"/>
    <property type="match status" value="1"/>
</dbReference>
<dbReference type="PANTHER" id="PTHR43877:SF2">
    <property type="entry name" value="AMINOALKYLPHOSPHONATE N-ACETYLTRANSFERASE-RELATED"/>
    <property type="match status" value="1"/>
</dbReference>
<feature type="domain" description="N-acetyltransferase" evidence="3">
    <location>
        <begin position="1"/>
        <end position="149"/>
    </location>
</feature>
<keyword evidence="5" id="KW-1185">Reference proteome</keyword>
<sequence length="149" mass="16551">MKIVKMNPSEPDAIYLMDELSQNLESITGASGRNSFNSNDVCVPRSVFVVAYDEGGQAIGCGGIRPISESIAEVKRMFAKTKGEGVGSEILFHLEKKAIEMGYVTLWVETRLVNECAVSFYKSRGYKQISNYGKYARNSEAICFEKRIS</sequence>
<evidence type="ECO:0000259" key="3">
    <source>
        <dbReference type="PROSITE" id="PS51186"/>
    </source>
</evidence>
<reference evidence="4 5" key="1">
    <citation type="submission" date="2020-08" db="EMBL/GenBank/DDBJ databases">
        <title>A Genomic Blueprint of the Chicken Gut Microbiome.</title>
        <authorList>
            <person name="Gilroy R."/>
            <person name="Ravi A."/>
            <person name="Getino M."/>
            <person name="Pursley I."/>
            <person name="Horton D.L."/>
            <person name="Alikhan N.-F."/>
            <person name="Baker D."/>
            <person name="Gharbi K."/>
            <person name="Hall N."/>
            <person name="Watson M."/>
            <person name="Adriaenssens E.M."/>
            <person name="Foster-Nyarko E."/>
            <person name="Jarju S."/>
            <person name="Secka A."/>
            <person name="Antonio M."/>
            <person name="Oren A."/>
            <person name="Chaudhuri R."/>
            <person name="La Ragione R.M."/>
            <person name="Hildebrand F."/>
            <person name="Pallen M.J."/>
        </authorList>
    </citation>
    <scope>NUCLEOTIDE SEQUENCE [LARGE SCALE GENOMIC DNA]</scope>
    <source>
        <strain evidence="4 5">Sa3CVN1</strain>
    </source>
</reference>
<dbReference type="InterPro" id="IPR016181">
    <property type="entry name" value="Acyl_CoA_acyltransferase"/>
</dbReference>
<keyword evidence="1" id="KW-0808">Transferase</keyword>
<dbReference type="SUPFAM" id="SSF55729">
    <property type="entry name" value="Acyl-CoA N-acyltransferases (Nat)"/>
    <property type="match status" value="1"/>
</dbReference>
<evidence type="ECO:0000256" key="2">
    <source>
        <dbReference type="ARBA" id="ARBA00023315"/>
    </source>
</evidence>
<gene>
    <name evidence="4" type="ORF">H9661_04395</name>
</gene>
<dbReference type="Proteomes" id="UP000627781">
    <property type="component" value="Unassembled WGS sequence"/>
</dbReference>
<evidence type="ECO:0000313" key="4">
    <source>
        <dbReference type="EMBL" id="MBD7910595.1"/>
    </source>
</evidence>
<dbReference type="Gene3D" id="3.40.630.30">
    <property type="match status" value="1"/>
</dbReference>
<dbReference type="InterPro" id="IPR050832">
    <property type="entry name" value="Bact_Acetyltransf"/>
</dbReference>
<dbReference type="EMBL" id="JACSRA010000005">
    <property type="protein sequence ID" value="MBD7910595.1"/>
    <property type="molecule type" value="Genomic_DNA"/>
</dbReference>
<protein>
    <submittedName>
        <fullName evidence="4">GNAT family N-acetyltransferase</fullName>
    </submittedName>
</protein>
<dbReference type="Pfam" id="PF00583">
    <property type="entry name" value="Acetyltransf_1"/>
    <property type="match status" value="1"/>
</dbReference>
<dbReference type="RefSeq" id="WP_191767799.1">
    <property type="nucleotide sequence ID" value="NZ_JACSRA010000005.1"/>
</dbReference>
<name>A0ABR8PQX9_9CLOT</name>
<dbReference type="InterPro" id="IPR000182">
    <property type="entry name" value="GNAT_dom"/>
</dbReference>
<evidence type="ECO:0000256" key="1">
    <source>
        <dbReference type="ARBA" id="ARBA00022679"/>
    </source>
</evidence>